<dbReference type="InterPro" id="IPR051402">
    <property type="entry name" value="KPR-Related"/>
</dbReference>
<evidence type="ECO:0000256" key="3">
    <source>
        <dbReference type="ARBA" id="ARBA00019465"/>
    </source>
</evidence>
<evidence type="ECO:0000256" key="2">
    <source>
        <dbReference type="ARBA" id="ARBA00013014"/>
    </source>
</evidence>
<dbReference type="InterPro" id="IPR008927">
    <property type="entry name" value="6-PGluconate_DH-like_C_sf"/>
</dbReference>
<dbReference type="EC" id="1.1.1.169" evidence="2"/>
<organism evidence="9 10">
    <name type="scientific">Piscinibacterium candidicorallinum</name>
    <dbReference type="NCBI Taxonomy" id="1793872"/>
    <lineage>
        <taxon>Bacteria</taxon>
        <taxon>Pseudomonadati</taxon>
        <taxon>Pseudomonadota</taxon>
        <taxon>Betaproteobacteria</taxon>
        <taxon>Burkholderiales</taxon>
        <taxon>Piscinibacterium</taxon>
    </lineage>
</organism>
<dbReference type="InterPro" id="IPR036291">
    <property type="entry name" value="NAD(P)-bd_dom_sf"/>
</dbReference>
<evidence type="ECO:0000256" key="6">
    <source>
        <dbReference type="ARBA" id="ARBA00048793"/>
    </source>
</evidence>
<evidence type="ECO:0000313" key="10">
    <source>
        <dbReference type="Proteomes" id="UP001595556"/>
    </source>
</evidence>
<keyword evidence="10" id="KW-1185">Reference proteome</keyword>
<comment type="pathway">
    <text evidence="1">Cofactor biosynthesis; (R)-pantothenate biosynthesis; (R)-pantoate from 3-methyl-2-oxobutanoate: step 2/2.</text>
</comment>
<dbReference type="NCBIfam" id="NF005089">
    <property type="entry name" value="PRK06522.1-4"/>
    <property type="match status" value="1"/>
</dbReference>
<dbReference type="InterPro" id="IPR013332">
    <property type="entry name" value="KPR_N"/>
</dbReference>
<dbReference type="Gene3D" id="3.40.50.720">
    <property type="entry name" value="NAD(P)-binding Rossmann-like Domain"/>
    <property type="match status" value="1"/>
</dbReference>
<name>A0ABV7H753_9BURK</name>
<dbReference type="RefSeq" id="WP_377303490.1">
    <property type="nucleotide sequence ID" value="NZ_CP180191.1"/>
</dbReference>
<evidence type="ECO:0000256" key="4">
    <source>
        <dbReference type="ARBA" id="ARBA00022655"/>
    </source>
</evidence>
<evidence type="ECO:0000259" key="7">
    <source>
        <dbReference type="Pfam" id="PF02558"/>
    </source>
</evidence>
<dbReference type="PANTHER" id="PTHR21708">
    <property type="entry name" value="PROBABLE 2-DEHYDROPANTOATE 2-REDUCTASE"/>
    <property type="match status" value="1"/>
</dbReference>
<dbReference type="Gene3D" id="1.10.1040.10">
    <property type="entry name" value="N-(1-d-carboxylethyl)-l-norvaline Dehydrogenase, domain 2"/>
    <property type="match status" value="1"/>
</dbReference>
<gene>
    <name evidence="9" type="ORF">ACFOEN_09945</name>
</gene>
<dbReference type="Pfam" id="PF02558">
    <property type="entry name" value="ApbA"/>
    <property type="match status" value="1"/>
</dbReference>
<sequence>MSSAPMRVTIVGAGGIGGALGGRLALAGHRVTLIARGAHAAALRQGARLVDHVHGGEHGLALPVTDDLLAVGEQDLIILATKAHGIAEVLPRLRNMVGRHTVVVPAINGLPWWYFADLDDPFRSRRLNCLDPQGTMFADLHPKHLLGCVVHIAAEVRAPGEIHWTGGKRLILGELNNVVSERLEAVCAALDAAGFEAVRASDIRRDVWWKLLGNLSFNPVAALTGYLMNQICADEGVLAPIRAMMLEGMAVSEHLGYRFDVTPDQRIDVARQLGAAKISMLQDLEARRRLELEAIVESVIELADAAGIAVPTIKQIHALARARAMTLGINQ</sequence>
<dbReference type="EMBL" id="JBHRTI010000004">
    <property type="protein sequence ID" value="MFC3147965.1"/>
    <property type="molecule type" value="Genomic_DNA"/>
</dbReference>
<dbReference type="InterPro" id="IPR013752">
    <property type="entry name" value="KPA_reductase"/>
</dbReference>
<dbReference type="SUPFAM" id="SSF48179">
    <property type="entry name" value="6-phosphogluconate dehydrogenase C-terminal domain-like"/>
    <property type="match status" value="1"/>
</dbReference>
<dbReference type="PANTHER" id="PTHR21708:SF45">
    <property type="entry name" value="2-DEHYDROPANTOATE 2-REDUCTASE"/>
    <property type="match status" value="1"/>
</dbReference>
<dbReference type="InterPro" id="IPR013328">
    <property type="entry name" value="6PGD_dom2"/>
</dbReference>
<comment type="caution">
    <text evidence="9">The sequence shown here is derived from an EMBL/GenBank/DDBJ whole genome shotgun (WGS) entry which is preliminary data.</text>
</comment>
<feature type="domain" description="Ketopantoate reductase C-terminal" evidence="8">
    <location>
        <begin position="202"/>
        <end position="323"/>
    </location>
</feature>
<reference evidence="10" key="1">
    <citation type="journal article" date="2019" name="Int. J. Syst. Evol. Microbiol.">
        <title>The Global Catalogue of Microorganisms (GCM) 10K type strain sequencing project: providing services to taxonomists for standard genome sequencing and annotation.</title>
        <authorList>
            <consortium name="The Broad Institute Genomics Platform"/>
            <consortium name="The Broad Institute Genome Sequencing Center for Infectious Disease"/>
            <person name="Wu L."/>
            <person name="Ma J."/>
        </authorList>
    </citation>
    <scope>NUCLEOTIDE SEQUENCE [LARGE SCALE GENOMIC DNA]</scope>
    <source>
        <strain evidence="10">KCTC 52168</strain>
    </source>
</reference>
<evidence type="ECO:0000256" key="1">
    <source>
        <dbReference type="ARBA" id="ARBA00004994"/>
    </source>
</evidence>
<keyword evidence="4" id="KW-0566">Pantothenate biosynthesis</keyword>
<evidence type="ECO:0000313" key="9">
    <source>
        <dbReference type="EMBL" id="MFC3147965.1"/>
    </source>
</evidence>
<dbReference type="Pfam" id="PF08546">
    <property type="entry name" value="ApbA_C"/>
    <property type="match status" value="1"/>
</dbReference>
<proteinExistence type="predicted"/>
<dbReference type="Proteomes" id="UP001595556">
    <property type="component" value="Unassembled WGS sequence"/>
</dbReference>
<feature type="domain" description="Ketopantoate reductase N-terminal" evidence="7">
    <location>
        <begin position="8"/>
        <end position="176"/>
    </location>
</feature>
<protein>
    <recommendedName>
        <fullName evidence="3">2-dehydropantoate 2-reductase</fullName>
        <ecNumber evidence="2">1.1.1.169</ecNumber>
    </recommendedName>
    <alternativeName>
        <fullName evidence="5">Ketopantoate reductase</fullName>
    </alternativeName>
</protein>
<dbReference type="SUPFAM" id="SSF51735">
    <property type="entry name" value="NAD(P)-binding Rossmann-fold domains"/>
    <property type="match status" value="1"/>
</dbReference>
<evidence type="ECO:0000256" key="5">
    <source>
        <dbReference type="ARBA" id="ARBA00032024"/>
    </source>
</evidence>
<evidence type="ECO:0000259" key="8">
    <source>
        <dbReference type="Pfam" id="PF08546"/>
    </source>
</evidence>
<comment type="catalytic activity">
    <reaction evidence="6">
        <text>(R)-pantoate + NADP(+) = 2-dehydropantoate + NADPH + H(+)</text>
        <dbReference type="Rhea" id="RHEA:16233"/>
        <dbReference type="ChEBI" id="CHEBI:11561"/>
        <dbReference type="ChEBI" id="CHEBI:15378"/>
        <dbReference type="ChEBI" id="CHEBI:15980"/>
        <dbReference type="ChEBI" id="CHEBI:57783"/>
        <dbReference type="ChEBI" id="CHEBI:58349"/>
        <dbReference type="EC" id="1.1.1.169"/>
    </reaction>
</comment>
<accession>A0ABV7H753</accession>